<name>A0A560CDN2_AZOBR</name>
<evidence type="ECO:0000256" key="1">
    <source>
        <dbReference type="ARBA" id="ARBA00022649"/>
    </source>
</evidence>
<dbReference type="AlphaFoldDB" id="A0A560CDN2"/>
<dbReference type="PANTHER" id="PTHR38813:SF1">
    <property type="entry name" value="TOXIN RELE1-RELATED"/>
    <property type="match status" value="1"/>
</dbReference>
<dbReference type="Proteomes" id="UP000318529">
    <property type="component" value="Unassembled WGS sequence"/>
</dbReference>
<dbReference type="InterPro" id="IPR007712">
    <property type="entry name" value="RelE/ParE_toxin"/>
</dbReference>
<evidence type="ECO:0000313" key="3">
    <source>
        <dbReference type="Proteomes" id="UP000318529"/>
    </source>
</evidence>
<dbReference type="Pfam" id="PF05016">
    <property type="entry name" value="ParE_toxin"/>
    <property type="match status" value="1"/>
</dbReference>
<sequence length="84" mass="9518">MHTIRYTAAALKTLRRMPRNTAELIRLKLQEVAADPANARNVKKLKGRDGYRLRVGDWRIVYDLESGALVLIVIEIGPRGGIYD</sequence>
<reference evidence="2 3" key="1">
    <citation type="submission" date="2019-06" db="EMBL/GenBank/DDBJ databases">
        <title>Genomic Encyclopedia of Type Strains, Phase IV (KMG-V): Genome sequencing to study the core and pangenomes of soil and plant-associated prokaryotes.</title>
        <authorList>
            <person name="Whitman W."/>
        </authorList>
    </citation>
    <scope>NUCLEOTIDE SEQUENCE [LARGE SCALE GENOMIC DNA]</scope>
    <source>
        <strain evidence="2 3">BR 11650</strain>
    </source>
</reference>
<dbReference type="EMBL" id="VITH01000006">
    <property type="protein sequence ID" value="TWA82960.1"/>
    <property type="molecule type" value="Genomic_DNA"/>
</dbReference>
<protein>
    <submittedName>
        <fullName evidence="2">mRNA interferase RelE/StbE</fullName>
    </submittedName>
</protein>
<gene>
    <name evidence="2" type="ORF">FBZ83_106143</name>
</gene>
<dbReference type="SUPFAM" id="SSF143011">
    <property type="entry name" value="RelE-like"/>
    <property type="match status" value="1"/>
</dbReference>
<comment type="caution">
    <text evidence="2">The sequence shown here is derived from an EMBL/GenBank/DDBJ whole genome shotgun (WGS) entry which is preliminary data.</text>
</comment>
<dbReference type="RefSeq" id="WP_145683815.1">
    <property type="nucleotide sequence ID" value="NZ_VITH01000006.1"/>
</dbReference>
<dbReference type="Gene3D" id="3.30.2310.20">
    <property type="entry name" value="RelE-like"/>
    <property type="match status" value="1"/>
</dbReference>
<dbReference type="InterPro" id="IPR052747">
    <property type="entry name" value="TA_system_RelE_toxin"/>
</dbReference>
<proteinExistence type="predicted"/>
<dbReference type="PANTHER" id="PTHR38813">
    <property type="match status" value="1"/>
</dbReference>
<evidence type="ECO:0000313" key="2">
    <source>
        <dbReference type="EMBL" id="TWA82960.1"/>
    </source>
</evidence>
<dbReference type="InterPro" id="IPR035093">
    <property type="entry name" value="RelE/ParE_toxin_dom_sf"/>
</dbReference>
<accession>A0A560CDN2</accession>
<keyword evidence="1" id="KW-1277">Toxin-antitoxin system</keyword>
<organism evidence="2 3">
    <name type="scientific">Azospirillum brasilense</name>
    <dbReference type="NCBI Taxonomy" id="192"/>
    <lineage>
        <taxon>Bacteria</taxon>
        <taxon>Pseudomonadati</taxon>
        <taxon>Pseudomonadota</taxon>
        <taxon>Alphaproteobacteria</taxon>
        <taxon>Rhodospirillales</taxon>
        <taxon>Azospirillaceae</taxon>
        <taxon>Azospirillum</taxon>
    </lineage>
</organism>